<dbReference type="PROSITE" id="PS51257">
    <property type="entry name" value="PROKAR_LIPOPROTEIN"/>
    <property type="match status" value="1"/>
</dbReference>
<sequence>MKKSIISASVVTATVLFSGCTTNQPTKTEFKTQAHNVEFSEVKVPSKEYEKRKIMVSSSISVDGKKHKIGYNTILRSGDQVGEGVFGQLFDSKGEPLVGEDGAPKISNSNDFSSLIPVGDKLFMISQFETRPAAMYITELEQTENGQLKALNTKNIDLSHINGVWVPCAGSVTPWNTHLSSEEYEPDASAVKENGSINDYYDQMGEYYNGDLKALNPYDYGWTPEVKVLNEKGDVNVVKHYSMGRFAHELSYVMPDEKTVFLSDDGTNVAIYMFIADKAKDLSSGTLYAAKWIQTNDKGAGKADLQWINLGHSSDANIKKALDAKIKFSDIFDKIEMNKDGSCSSSSFSTVNTTTGAECLKVKEGKEELASRMEARRYAAILGATTEFRKMEGITYNPNENVVYLSMSEVAKGMEDNAKKGKYDIGGNNDIKLEENKCGTVYKLDLTTFITKAFDSKGNEINSQFVPRAMSGLVSGFADKSVEQNKCSVTSLANPDNITYIPNTDTLIIGEDTGSGHQNDYIWSYNTKTDKLTRIQTTPYGSETTSAYYYNNIGGHGYLMSVVQHPYGEGDATTKEEDMPNKAYNVSDMKAYTGYIGPLPVISK</sequence>
<dbReference type="InterPro" id="IPR008557">
    <property type="entry name" value="PhoX"/>
</dbReference>
<dbReference type="Pfam" id="PF05787">
    <property type="entry name" value="PhoX"/>
    <property type="match status" value="1"/>
</dbReference>
<proteinExistence type="predicted"/>
<dbReference type="AlphaFoldDB" id="A0A4Q1AY16"/>
<gene>
    <name evidence="1" type="ORF">CRV07_00240</name>
</gene>
<keyword evidence="2" id="KW-1185">Reference proteome</keyword>
<dbReference type="OrthoDB" id="9801383at2"/>
<comment type="caution">
    <text evidence="1">The sequence shown here is derived from an EMBL/GenBank/DDBJ whole genome shotgun (WGS) entry which is preliminary data.</text>
</comment>
<dbReference type="Proteomes" id="UP000289758">
    <property type="component" value="Unassembled WGS sequence"/>
</dbReference>
<dbReference type="PANTHER" id="PTHR35399:SF2">
    <property type="entry name" value="DUF839 DOMAIN-CONTAINING PROTEIN"/>
    <property type="match status" value="1"/>
</dbReference>
<accession>A0A4Q1AY16</accession>
<reference evidence="1 2" key="1">
    <citation type="submission" date="2017-10" db="EMBL/GenBank/DDBJ databases">
        <title>Genomics of the genus Arcobacter.</title>
        <authorList>
            <person name="Perez-Cataluna A."/>
            <person name="Figueras M.J."/>
        </authorList>
    </citation>
    <scope>NUCLEOTIDE SEQUENCE [LARGE SCALE GENOMIC DNA]</scope>
    <source>
        <strain evidence="1 2">CECT 8441</strain>
    </source>
</reference>
<organism evidence="1 2">
    <name type="scientific">Halarcobacter ebronensis</name>
    <dbReference type="NCBI Taxonomy" id="1462615"/>
    <lineage>
        <taxon>Bacteria</taxon>
        <taxon>Pseudomonadati</taxon>
        <taxon>Campylobacterota</taxon>
        <taxon>Epsilonproteobacteria</taxon>
        <taxon>Campylobacterales</taxon>
        <taxon>Arcobacteraceae</taxon>
        <taxon>Halarcobacter</taxon>
    </lineage>
</organism>
<name>A0A4Q1AY16_9BACT</name>
<evidence type="ECO:0000313" key="2">
    <source>
        <dbReference type="Proteomes" id="UP000289758"/>
    </source>
</evidence>
<dbReference type="RefSeq" id="WP_129085849.1">
    <property type="nucleotide sequence ID" value="NZ_CP053836.1"/>
</dbReference>
<protein>
    <submittedName>
        <fullName evidence="1">Alkaline phosphatase</fullName>
    </submittedName>
</protein>
<dbReference type="PANTHER" id="PTHR35399">
    <property type="entry name" value="SLR8030 PROTEIN"/>
    <property type="match status" value="1"/>
</dbReference>
<evidence type="ECO:0000313" key="1">
    <source>
        <dbReference type="EMBL" id="RXK08271.1"/>
    </source>
</evidence>
<dbReference type="EMBL" id="PDKK01000001">
    <property type="protein sequence ID" value="RXK08271.1"/>
    <property type="molecule type" value="Genomic_DNA"/>
</dbReference>